<protein>
    <submittedName>
        <fullName evidence="9">Uncharacterized protein LOC113788346</fullName>
    </submittedName>
</protein>
<evidence type="ECO:0000256" key="3">
    <source>
        <dbReference type="ARBA" id="ARBA00022741"/>
    </source>
</evidence>
<dbReference type="CDD" id="cd02037">
    <property type="entry name" value="Mrp_NBP35"/>
    <property type="match status" value="1"/>
</dbReference>
<dbReference type="Gene3D" id="3.40.50.300">
    <property type="entry name" value="P-loop containing nucleotide triphosphate hydrolases"/>
    <property type="match status" value="1"/>
</dbReference>
<keyword evidence="4" id="KW-0067">ATP-binding</keyword>
<dbReference type="RefSeq" id="XP_027193609.1">
    <property type="nucleotide sequence ID" value="XM_027337808.1"/>
</dbReference>
<dbReference type="PROSITE" id="PS01215">
    <property type="entry name" value="MRP"/>
    <property type="match status" value="1"/>
</dbReference>
<dbReference type="GO" id="GO:0140663">
    <property type="term" value="F:ATP-dependent FeS chaperone activity"/>
    <property type="evidence" value="ECO:0007669"/>
    <property type="project" value="InterPro"/>
</dbReference>
<dbReference type="GO" id="GO:0046872">
    <property type="term" value="F:metal ion binding"/>
    <property type="evidence" value="ECO:0007669"/>
    <property type="project" value="UniProtKB-KW"/>
</dbReference>
<evidence type="ECO:0000256" key="4">
    <source>
        <dbReference type="ARBA" id="ARBA00022840"/>
    </source>
</evidence>
<dbReference type="GO" id="GO:0051539">
    <property type="term" value="F:4 iron, 4 sulfur cluster binding"/>
    <property type="evidence" value="ECO:0007669"/>
    <property type="project" value="UniProtKB-KW"/>
</dbReference>
<dbReference type="InterPro" id="IPR027417">
    <property type="entry name" value="P-loop_NTPase"/>
</dbReference>
<evidence type="ECO:0000313" key="9">
    <source>
        <dbReference type="RefSeq" id="XP_027193609.1"/>
    </source>
</evidence>
<dbReference type="KEGG" id="dpte:113788346"/>
<keyword evidence="3" id="KW-0547">Nucleotide-binding</keyword>
<organism evidence="8 9">
    <name type="scientific">Dermatophagoides pteronyssinus</name>
    <name type="common">European house dust mite</name>
    <dbReference type="NCBI Taxonomy" id="6956"/>
    <lineage>
        <taxon>Eukaryota</taxon>
        <taxon>Metazoa</taxon>
        <taxon>Ecdysozoa</taxon>
        <taxon>Arthropoda</taxon>
        <taxon>Chelicerata</taxon>
        <taxon>Arachnida</taxon>
        <taxon>Acari</taxon>
        <taxon>Acariformes</taxon>
        <taxon>Sarcoptiformes</taxon>
        <taxon>Astigmata</taxon>
        <taxon>Psoroptidia</taxon>
        <taxon>Analgoidea</taxon>
        <taxon>Pyroglyphidae</taxon>
        <taxon>Dermatophagoidinae</taxon>
        <taxon>Dermatophagoides</taxon>
    </lineage>
</organism>
<accession>A0A6P6XP09</accession>
<sequence length="224" mass="24504">MFDLISNIICVSSCKGGVGKSTFAVNLAFEISESNCKVGIVDLDIYGPSFGTLLPLNKSKIPGLIKAKQVGNDGTTKLVPVYYNNVAIMSTAFLLNDNQFLGYRGPMAEALAMELITRTDWGELDYLIVDLPPGTGDVNITVIENLPVTAVIIISTPSLLAFEDVKRGIEFFEKHNVNIIAIIENMTLEISDYEHNANEDILPIIEKLGQSKLLILLNNKAIEE</sequence>
<dbReference type="InParanoid" id="A0A6P6XP09"/>
<evidence type="ECO:0000256" key="5">
    <source>
        <dbReference type="ARBA" id="ARBA00023004"/>
    </source>
</evidence>
<comment type="similarity">
    <text evidence="7">Belongs to the Mrp/NBP35 ATP-binding proteins family.</text>
</comment>
<dbReference type="AlphaFoldDB" id="A0A6P6XP09"/>
<evidence type="ECO:0000256" key="7">
    <source>
        <dbReference type="ARBA" id="ARBA00024036"/>
    </source>
</evidence>
<evidence type="ECO:0000256" key="2">
    <source>
        <dbReference type="ARBA" id="ARBA00022723"/>
    </source>
</evidence>
<keyword evidence="2" id="KW-0479">Metal-binding</keyword>
<keyword evidence="6" id="KW-0411">Iron-sulfur</keyword>
<dbReference type="PANTHER" id="PTHR42961">
    <property type="entry name" value="IRON-SULFUR PROTEIN NUBPL"/>
    <property type="match status" value="1"/>
</dbReference>
<keyword evidence="1" id="KW-0004">4Fe-4S</keyword>
<keyword evidence="5" id="KW-0408">Iron</keyword>
<dbReference type="InterPro" id="IPR044304">
    <property type="entry name" value="NUBPL-like"/>
</dbReference>
<dbReference type="InterPro" id="IPR000808">
    <property type="entry name" value="Mrp-like_CS"/>
</dbReference>
<dbReference type="Proteomes" id="UP000515146">
    <property type="component" value="Unplaced"/>
</dbReference>
<dbReference type="Pfam" id="PF10609">
    <property type="entry name" value="ParA"/>
    <property type="match status" value="1"/>
</dbReference>
<proteinExistence type="inferred from homology"/>
<evidence type="ECO:0000256" key="1">
    <source>
        <dbReference type="ARBA" id="ARBA00022485"/>
    </source>
</evidence>
<keyword evidence="8" id="KW-1185">Reference proteome</keyword>
<dbReference type="GO" id="GO:0005524">
    <property type="term" value="F:ATP binding"/>
    <property type="evidence" value="ECO:0007669"/>
    <property type="project" value="UniProtKB-KW"/>
</dbReference>
<dbReference type="PANTHER" id="PTHR42961:SF2">
    <property type="entry name" value="IRON-SULFUR PROTEIN NUBPL"/>
    <property type="match status" value="1"/>
</dbReference>
<evidence type="ECO:0000256" key="6">
    <source>
        <dbReference type="ARBA" id="ARBA00023014"/>
    </source>
</evidence>
<dbReference type="InterPro" id="IPR019591">
    <property type="entry name" value="Mrp/NBP35_ATP-bd"/>
</dbReference>
<gene>
    <name evidence="9" type="primary">LOC113788346</name>
</gene>
<dbReference type="InterPro" id="IPR033756">
    <property type="entry name" value="YlxH/NBP35"/>
</dbReference>
<evidence type="ECO:0000313" key="8">
    <source>
        <dbReference type="Proteomes" id="UP000515146"/>
    </source>
</evidence>
<dbReference type="GO" id="GO:0016226">
    <property type="term" value="P:iron-sulfur cluster assembly"/>
    <property type="evidence" value="ECO:0007669"/>
    <property type="project" value="InterPro"/>
</dbReference>
<name>A0A6P6XP09_DERPT</name>
<dbReference type="OrthoDB" id="1741334at2759"/>
<reference evidence="9" key="1">
    <citation type="submission" date="2025-08" db="UniProtKB">
        <authorList>
            <consortium name="RefSeq"/>
        </authorList>
    </citation>
    <scope>IDENTIFICATION</scope>
    <source>
        <strain evidence="9">Airmid</strain>
    </source>
</reference>
<dbReference type="SUPFAM" id="SSF52540">
    <property type="entry name" value="P-loop containing nucleoside triphosphate hydrolases"/>
    <property type="match status" value="1"/>
</dbReference>